<dbReference type="Gene3D" id="3.30.530.20">
    <property type="match status" value="1"/>
</dbReference>
<dbReference type="RefSeq" id="WP_344899134.1">
    <property type="nucleotide sequence ID" value="NZ_BAAAWD010000014.1"/>
</dbReference>
<dbReference type="Proteomes" id="UP001499930">
    <property type="component" value="Unassembled WGS sequence"/>
</dbReference>
<name>A0ABN3Y4V5_9ACTN</name>
<evidence type="ECO:0000313" key="3">
    <source>
        <dbReference type="Proteomes" id="UP001499930"/>
    </source>
</evidence>
<dbReference type="EMBL" id="BAAAWD010000014">
    <property type="protein sequence ID" value="GAA3018694.1"/>
    <property type="molecule type" value="Genomic_DNA"/>
</dbReference>
<evidence type="ECO:0000313" key="2">
    <source>
        <dbReference type="EMBL" id="GAA3018694.1"/>
    </source>
</evidence>
<accession>A0ABN3Y4V5</accession>
<organism evidence="2 3">
    <name type="scientific">Streptosporangium longisporum</name>
    <dbReference type="NCBI Taxonomy" id="46187"/>
    <lineage>
        <taxon>Bacteria</taxon>
        <taxon>Bacillati</taxon>
        <taxon>Actinomycetota</taxon>
        <taxon>Actinomycetes</taxon>
        <taxon>Streptosporangiales</taxon>
        <taxon>Streptosporangiaceae</taxon>
        <taxon>Streptosporangium</taxon>
    </lineage>
</organism>
<comment type="caution">
    <text evidence="2">The sequence shown here is derived from an EMBL/GenBank/DDBJ whole genome shotgun (WGS) entry which is preliminary data.</text>
</comment>
<proteinExistence type="predicted"/>
<protein>
    <submittedName>
        <fullName evidence="2">Uncharacterized protein</fullName>
    </submittedName>
</protein>
<dbReference type="InterPro" id="IPR023393">
    <property type="entry name" value="START-like_dom_sf"/>
</dbReference>
<keyword evidence="3" id="KW-1185">Reference proteome</keyword>
<gene>
    <name evidence="2" type="ORF">GCM10017559_48440</name>
</gene>
<reference evidence="2 3" key="1">
    <citation type="journal article" date="2019" name="Int. J. Syst. Evol. Microbiol.">
        <title>The Global Catalogue of Microorganisms (GCM) 10K type strain sequencing project: providing services to taxonomists for standard genome sequencing and annotation.</title>
        <authorList>
            <consortium name="The Broad Institute Genomics Platform"/>
            <consortium name="The Broad Institute Genome Sequencing Center for Infectious Disease"/>
            <person name="Wu L."/>
            <person name="Ma J."/>
        </authorList>
    </citation>
    <scope>NUCLEOTIDE SEQUENCE [LARGE SCALE GENOMIC DNA]</scope>
    <source>
        <strain evidence="2 3">JCM 3106</strain>
    </source>
</reference>
<sequence length="214" mass="23831">MKKHLRLLAAQLFAAVLVLTALSGPARADTPVGDAQLAAEWQAAWDTHRFYENTPPAPGSGRSRAEDSISITIDAPISRVFPAYIDFENHIGKHSFLKRVVTHRDRFVGAERHIDLTAVEEIPYEGTTVTINTHAQQRVNYQGHYYETDSWTFPGVVTHQKIVFTRLSGTRTEVTEYLTFEADTSMIDFAIANGVASHQATQAALKQAIENHDL</sequence>
<evidence type="ECO:0000256" key="1">
    <source>
        <dbReference type="SAM" id="SignalP"/>
    </source>
</evidence>
<keyword evidence="1" id="KW-0732">Signal</keyword>
<feature type="signal peptide" evidence="1">
    <location>
        <begin position="1"/>
        <end position="28"/>
    </location>
</feature>
<dbReference type="SUPFAM" id="SSF55961">
    <property type="entry name" value="Bet v1-like"/>
    <property type="match status" value="1"/>
</dbReference>
<feature type="chain" id="PRO_5046451279" evidence="1">
    <location>
        <begin position="29"/>
        <end position="214"/>
    </location>
</feature>